<dbReference type="eggNOG" id="KOG0032">
    <property type="taxonomic scope" value="Eukaryota"/>
</dbReference>
<accession>S9PSN0</accession>
<dbReference type="Proteomes" id="UP000016088">
    <property type="component" value="Unassembled WGS sequence"/>
</dbReference>
<proteinExistence type="predicted"/>
<feature type="domain" description="Protein kinase" evidence="2">
    <location>
        <begin position="95"/>
        <end position="391"/>
    </location>
</feature>
<dbReference type="InterPro" id="IPR008271">
    <property type="entry name" value="Ser/Thr_kinase_AS"/>
</dbReference>
<keyword evidence="4" id="KW-1185">Reference proteome</keyword>
<dbReference type="Gene3D" id="1.10.510.10">
    <property type="entry name" value="Transferase(Phosphotransferase) domain 1"/>
    <property type="match status" value="1"/>
</dbReference>
<organism evidence="3 4">
    <name type="scientific">Schizosaccharomyces octosporus (strain yFS286)</name>
    <name type="common">Fission yeast</name>
    <name type="synonym">Octosporomyces octosporus</name>
    <dbReference type="NCBI Taxonomy" id="483514"/>
    <lineage>
        <taxon>Eukaryota</taxon>
        <taxon>Fungi</taxon>
        <taxon>Dikarya</taxon>
        <taxon>Ascomycota</taxon>
        <taxon>Taphrinomycotina</taxon>
        <taxon>Schizosaccharomycetes</taxon>
        <taxon>Schizosaccharomycetales</taxon>
        <taxon>Schizosaccharomycetaceae</taxon>
        <taxon>Schizosaccharomyces</taxon>
    </lineage>
</organism>
<dbReference type="OMA" id="KQYYYIV"/>
<dbReference type="CDD" id="cd14096">
    <property type="entry name" value="STKc_RCK1-like"/>
    <property type="match status" value="1"/>
</dbReference>
<dbReference type="GO" id="GO:0010515">
    <property type="term" value="P:negative regulation of induction of conjugation with cellular fusion"/>
    <property type="evidence" value="ECO:0007669"/>
    <property type="project" value="EnsemblFungi"/>
</dbReference>
<feature type="region of interest" description="Disordered" evidence="1">
    <location>
        <begin position="499"/>
        <end position="526"/>
    </location>
</feature>
<dbReference type="EMBL" id="KE503208">
    <property type="protein sequence ID" value="EPX70987.1"/>
    <property type="molecule type" value="Genomic_DNA"/>
</dbReference>
<dbReference type="InterPro" id="IPR000719">
    <property type="entry name" value="Prot_kinase_dom"/>
</dbReference>
<dbReference type="Pfam" id="PF00069">
    <property type="entry name" value="Pkinase"/>
    <property type="match status" value="1"/>
</dbReference>
<dbReference type="GO" id="GO:1900181">
    <property type="term" value="P:negative regulation of protein localization to nucleus"/>
    <property type="evidence" value="ECO:0007669"/>
    <property type="project" value="EnsemblFungi"/>
</dbReference>
<dbReference type="GO" id="GO:0005730">
    <property type="term" value="C:nucleolus"/>
    <property type="evidence" value="ECO:0007669"/>
    <property type="project" value="EnsemblFungi"/>
</dbReference>
<keyword evidence="3" id="KW-0418">Kinase</keyword>
<dbReference type="GO" id="GO:0005524">
    <property type="term" value="F:ATP binding"/>
    <property type="evidence" value="ECO:0007669"/>
    <property type="project" value="InterPro"/>
</dbReference>
<sequence>MNSPVSDNRGRTLASGGDFTNVMKHSRKPETRFPTRRDQLDENIIPSFQTQPNGLKKKEDACTEYERAIQAMVEKAIAEEASGERYPSYKGLEDYTLLSKTGDGAFSNVYKAIHNITGEKVAIKAVQRARPVDPTNPGRRQGVESHNILKEIQLMRRIQHPNVIQLLDFIQTPEYFFLILELAEGGELFHQIVHFTYFSEELARHVILQTAHAIRYLHEECGIVHRDIKPENLLFDPIDFIPSKVRKYRAGDDPDKVDEGEFRPGVGGGTIGRIRLADFGLSKVIWDSHTQTPCGTMGYTAPEIVRDGKYSKSVDMWALGCVLYTILCGFPPFYDESISSLTKKVAHGQYTFLSPWWDDISKSAKDLVSHLLTVDPDSRYDIHQFLSHPWITQSEEPTFPASDAPPIKSESPFSYDVATFADDEIPSARTPGVNSLREVFNISYAAHRMEQERLRKRAFGGNQGMANFYGTMNDLIEEEGEYDSATSNVEHALKRIDIANSPHPRSPNAPSLPQQKQRKQRSNAFKGFQLNLSNATLYNRRHKL</sequence>
<dbReference type="HOGENOM" id="CLU_006421_1_0_1"/>
<keyword evidence="3" id="KW-0808">Transferase</keyword>
<dbReference type="RefSeq" id="XP_013019617.1">
    <property type="nucleotide sequence ID" value="XM_013164163.1"/>
</dbReference>
<dbReference type="GeneID" id="25030190"/>
<dbReference type="InterPro" id="IPR011009">
    <property type="entry name" value="Kinase-like_dom_sf"/>
</dbReference>
<dbReference type="GO" id="GO:0010972">
    <property type="term" value="P:negative regulation of G2/M transition of mitotic cell cycle"/>
    <property type="evidence" value="ECO:0007669"/>
    <property type="project" value="EnsemblFungi"/>
</dbReference>
<dbReference type="PROSITE" id="PS00108">
    <property type="entry name" value="PROTEIN_KINASE_ST"/>
    <property type="match status" value="1"/>
</dbReference>
<gene>
    <name evidence="3" type="ORF">SOCG_01208</name>
</gene>
<protein>
    <submittedName>
        <fullName evidence="3">CAMK/CAMK1 protein kinase Srk1</fullName>
    </submittedName>
</protein>
<dbReference type="GO" id="GO:0034599">
    <property type="term" value="P:cellular response to oxidative stress"/>
    <property type="evidence" value="ECO:0007669"/>
    <property type="project" value="EnsemblFungi"/>
</dbReference>
<dbReference type="GO" id="GO:0042764">
    <property type="term" value="C:ascospore-type prospore"/>
    <property type="evidence" value="ECO:0007669"/>
    <property type="project" value="EnsemblFungi"/>
</dbReference>
<dbReference type="SUPFAM" id="SSF56112">
    <property type="entry name" value="Protein kinase-like (PK-like)"/>
    <property type="match status" value="1"/>
</dbReference>
<dbReference type="PANTHER" id="PTHR24347">
    <property type="entry name" value="SERINE/THREONINE-PROTEIN KINASE"/>
    <property type="match status" value="1"/>
</dbReference>
<dbReference type="OrthoDB" id="1738954at2759"/>
<dbReference type="GO" id="GO:0071470">
    <property type="term" value="P:cellular response to osmotic stress"/>
    <property type="evidence" value="ECO:0007669"/>
    <property type="project" value="EnsemblFungi"/>
</dbReference>
<evidence type="ECO:0000313" key="3">
    <source>
        <dbReference type="EMBL" id="EPX70987.1"/>
    </source>
</evidence>
<evidence type="ECO:0000259" key="2">
    <source>
        <dbReference type="PROSITE" id="PS50011"/>
    </source>
</evidence>
<dbReference type="SMART" id="SM00220">
    <property type="entry name" value="S_TKc"/>
    <property type="match status" value="1"/>
</dbReference>
<reference evidence="3 4" key="1">
    <citation type="journal article" date="2011" name="Science">
        <title>Comparative functional genomics of the fission yeasts.</title>
        <authorList>
            <person name="Rhind N."/>
            <person name="Chen Z."/>
            <person name="Yassour M."/>
            <person name="Thompson D.A."/>
            <person name="Haas B.J."/>
            <person name="Habib N."/>
            <person name="Wapinski I."/>
            <person name="Roy S."/>
            <person name="Lin M.F."/>
            <person name="Heiman D.I."/>
            <person name="Young S.K."/>
            <person name="Furuya K."/>
            <person name="Guo Y."/>
            <person name="Pidoux A."/>
            <person name="Chen H.M."/>
            <person name="Robbertse B."/>
            <person name="Goldberg J.M."/>
            <person name="Aoki K."/>
            <person name="Bayne E.H."/>
            <person name="Berlin A.M."/>
            <person name="Desjardins C.A."/>
            <person name="Dobbs E."/>
            <person name="Dukaj L."/>
            <person name="Fan L."/>
            <person name="FitzGerald M.G."/>
            <person name="French C."/>
            <person name="Gujja S."/>
            <person name="Hansen K."/>
            <person name="Keifenheim D."/>
            <person name="Levin J.Z."/>
            <person name="Mosher R.A."/>
            <person name="Mueller C.A."/>
            <person name="Pfiffner J."/>
            <person name="Priest M."/>
            <person name="Russ C."/>
            <person name="Smialowska A."/>
            <person name="Swoboda P."/>
            <person name="Sykes S.M."/>
            <person name="Vaughn M."/>
            <person name="Vengrova S."/>
            <person name="Yoder R."/>
            <person name="Zeng Q."/>
            <person name="Allshire R."/>
            <person name="Baulcombe D."/>
            <person name="Birren B.W."/>
            <person name="Brown W."/>
            <person name="Ekwall K."/>
            <person name="Kellis M."/>
            <person name="Leatherwood J."/>
            <person name="Levin H."/>
            <person name="Margalit H."/>
            <person name="Martienssen R."/>
            <person name="Nieduszynski C.A."/>
            <person name="Spatafora J.W."/>
            <person name="Friedman N."/>
            <person name="Dalgaard J.Z."/>
            <person name="Baumann P."/>
            <person name="Niki H."/>
            <person name="Regev A."/>
            <person name="Nusbaum C."/>
        </authorList>
    </citation>
    <scope>NUCLEOTIDE SEQUENCE [LARGE SCALE GENOMIC DNA]</scope>
    <source>
        <strain evidence="4">yFS286</strain>
    </source>
</reference>
<name>S9PSN0_SCHOY</name>
<dbReference type="AlphaFoldDB" id="S9PSN0"/>
<feature type="region of interest" description="Disordered" evidence="1">
    <location>
        <begin position="1"/>
        <end position="41"/>
    </location>
</feature>
<evidence type="ECO:0000256" key="1">
    <source>
        <dbReference type="SAM" id="MobiDB-lite"/>
    </source>
</evidence>
<dbReference type="VEuPathDB" id="FungiDB:SOCG_01208"/>
<dbReference type="Gene3D" id="3.30.200.20">
    <property type="entry name" value="Phosphorylase Kinase, domain 1"/>
    <property type="match status" value="1"/>
</dbReference>
<dbReference type="PROSITE" id="PS50011">
    <property type="entry name" value="PROTEIN_KINASE_DOM"/>
    <property type="match status" value="1"/>
</dbReference>
<dbReference type="GO" id="GO:0004674">
    <property type="term" value="F:protein serine/threonine kinase activity"/>
    <property type="evidence" value="ECO:0007669"/>
    <property type="project" value="EnsemblFungi"/>
</dbReference>
<feature type="compositionally biased region" description="Basic and acidic residues" evidence="1">
    <location>
        <begin position="28"/>
        <end position="40"/>
    </location>
</feature>
<dbReference type="GO" id="GO:0005737">
    <property type="term" value="C:cytoplasm"/>
    <property type="evidence" value="ECO:0007669"/>
    <property type="project" value="EnsemblFungi"/>
</dbReference>
<evidence type="ECO:0000313" key="4">
    <source>
        <dbReference type="Proteomes" id="UP000016088"/>
    </source>
</evidence>